<dbReference type="PANTHER" id="PTHR13452:SF10">
    <property type="entry name" value="THUMP DOMAIN-CONTAINING PROTEIN 1"/>
    <property type="match status" value="1"/>
</dbReference>
<dbReference type="GO" id="GO:0006400">
    <property type="term" value="P:tRNA modification"/>
    <property type="evidence" value="ECO:0007669"/>
    <property type="project" value="InterPro"/>
</dbReference>
<feature type="region of interest" description="Disordered" evidence="3">
    <location>
        <begin position="274"/>
        <end position="308"/>
    </location>
</feature>
<keyword evidence="2" id="KW-0694">RNA-binding</keyword>
<feature type="region of interest" description="Disordered" evidence="3">
    <location>
        <begin position="1"/>
        <end position="31"/>
    </location>
</feature>
<protein>
    <recommendedName>
        <fullName evidence="4">THUMP domain-containing protein</fullName>
    </recommendedName>
</protein>
<proteinExistence type="inferred from homology"/>
<dbReference type="InterPro" id="IPR004114">
    <property type="entry name" value="THUMP_dom"/>
</dbReference>
<dbReference type="EMBL" id="GGFJ01007714">
    <property type="protein sequence ID" value="MBW56855.1"/>
    <property type="molecule type" value="Transcribed_RNA"/>
</dbReference>
<dbReference type="PANTHER" id="PTHR13452">
    <property type="entry name" value="THUMP DOMAIN CONTAINING PROTEIN 1-RELATED"/>
    <property type="match status" value="1"/>
</dbReference>
<dbReference type="Gene3D" id="3.30.2300.10">
    <property type="entry name" value="THUMP superfamily"/>
    <property type="match status" value="1"/>
</dbReference>
<dbReference type="AlphaFoldDB" id="A0A2M4BUW9"/>
<evidence type="ECO:0000256" key="3">
    <source>
        <dbReference type="SAM" id="MobiDB-lite"/>
    </source>
</evidence>
<dbReference type="PROSITE" id="PS51165">
    <property type="entry name" value="THUMP"/>
    <property type="match status" value="1"/>
</dbReference>
<evidence type="ECO:0000259" key="4">
    <source>
        <dbReference type="PROSITE" id="PS51165"/>
    </source>
</evidence>
<dbReference type="CDD" id="cd11717">
    <property type="entry name" value="THUMP_THUMPD1_like"/>
    <property type="match status" value="1"/>
</dbReference>
<dbReference type="GO" id="GO:0003723">
    <property type="term" value="F:RNA binding"/>
    <property type="evidence" value="ECO:0007669"/>
    <property type="project" value="UniProtKB-UniRule"/>
</dbReference>
<organism evidence="5">
    <name type="scientific">Anopheles marajoara</name>
    <dbReference type="NCBI Taxonomy" id="58244"/>
    <lineage>
        <taxon>Eukaryota</taxon>
        <taxon>Metazoa</taxon>
        <taxon>Ecdysozoa</taxon>
        <taxon>Arthropoda</taxon>
        <taxon>Hexapoda</taxon>
        <taxon>Insecta</taxon>
        <taxon>Pterygota</taxon>
        <taxon>Neoptera</taxon>
        <taxon>Endopterygota</taxon>
        <taxon>Diptera</taxon>
        <taxon>Nematocera</taxon>
        <taxon>Culicoidea</taxon>
        <taxon>Culicidae</taxon>
        <taxon>Anophelinae</taxon>
        <taxon>Anopheles</taxon>
    </lineage>
</organism>
<dbReference type="InterPro" id="IPR040183">
    <property type="entry name" value="THUMPD1-like"/>
</dbReference>
<accession>A0A2M4BUW9</accession>
<evidence type="ECO:0000256" key="1">
    <source>
        <dbReference type="ARBA" id="ARBA00060731"/>
    </source>
</evidence>
<dbReference type="SMART" id="SM00981">
    <property type="entry name" value="THUMP"/>
    <property type="match status" value="1"/>
</dbReference>
<feature type="domain" description="THUMP" evidence="4">
    <location>
        <begin position="150"/>
        <end position="256"/>
    </location>
</feature>
<evidence type="ECO:0000313" key="5">
    <source>
        <dbReference type="EMBL" id="MBW56855.1"/>
    </source>
</evidence>
<sequence>MSEPKKMRMDSAAGKSNNGQRKGKPGKRNYYNKSTARFMQPGQRGFLVTCNGRLHDCIRDSYRILNEYADLLYGATASLSNEAEPVANEKSGDESEEEEDISVTLQKEAAAAGIKKPMRFQNVDSGATNCLFIRTTLKEPTALAHKVLQDLSKTRKAKSRFILRMVPIEAVCRANLKDIIDTVGSLSDRHFLKEPKTYAIIYNHRLNNELPRDDVIRELADLISSKNAGNKANLKNPELAVIVEVIKGLCCIGIVPEYYALRKYNLAEIVAQQPPSVAKGDSAADAKSAEEKSKEVAEEPVAAEKEQE</sequence>
<evidence type="ECO:0000256" key="2">
    <source>
        <dbReference type="PROSITE-ProRule" id="PRU00529"/>
    </source>
</evidence>
<dbReference type="Pfam" id="PF02926">
    <property type="entry name" value="THUMP"/>
    <property type="match status" value="1"/>
</dbReference>
<feature type="compositionally biased region" description="Basic and acidic residues" evidence="3">
    <location>
        <begin position="282"/>
        <end position="308"/>
    </location>
</feature>
<name>A0A2M4BUW9_9DIPT</name>
<reference evidence="5" key="1">
    <citation type="submission" date="2018-01" db="EMBL/GenBank/DDBJ databases">
        <title>An insight into the sialome of Amazonian anophelines.</title>
        <authorList>
            <person name="Ribeiro J.M."/>
            <person name="Scarpassa V."/>
            <person name="Calvo E."/>
        </authorList>
    </citation>
    <scope>NUCLEOTIDE SEQUENCE</scope>
    <source>
        <tissue evidence="5">Salivary glands</tissue>
    </source>
</reference>
<dbReference type="FunFam" id="3.30.2300.10:FF:000001">
    <property type="entry name" value="THUMP domain-containing protein 1"/>
    <property type="match status" value="1"/>
</dbReference>
<dbReference type="SUPFAM" id="SSF143437">
    <property type="entry name" value="THUMP domain-like"/>
    <property type="match status" value="1"/>
</dbReference>
<comment type="similarity">
    <text evidence="1">Belongs to the THUMPD1 family.</text>
</comment>